<sequence>MKIRQASISDASSLKELSKHAITACYIGFMGEEMVNGYLSSGASDDEVDKHISNTFVAVDDSEVIMGYVVVIDGLVHIMMVSPEQQRKGIGARLLSFAETKIHNDNLKPTLETFETNTQAMSFYLKNGWSITRKESDPDFGFVRVFFDK</sequence>
<dbReference type="Pfam" id="PF13508">
    <property type="entry name" value="Acetyltransf_7"/>
    <property type="match status" value="1"/>
</dbReference>
<dbReference type="GO" id="GO:0016747">
    <property type="term" value="F:acyltransferase activity, transferring groups other than amino-acyl groups"/>
    <property type="evidence" value="ECO:0007669"/>
    <property type="project" value="InterPro"/>
</dbReference>
<dbReference type="AlphaFoldDB" id="A0A511QU37"/>
<comment type="caution">
    <text evidence="2">The sequence shown here is derived from an EMBL/GenBank/DDBJ whole genome shotgun (WGS) entry which is preliminary data.</text>
</comment>
<organism evidence="2 3">
    <name type="scientific">Vibrio superstes NBRC 103154</name>
    <dbReference type="NCBI Taxonomy" id="1219062"/>
    <lineage>
        <taxon>Bacteria</taxon>
        <taxon>Pseudomonadati</taxon>
        <taxon>Pseudomonadota</taxon>
        <taxon>Gammaproteobacteria</taxon>
        <taxon>Vibrionales</taxon>
        <taxon>Vibrionaceae</taxon>
        <taxon>Vibrio</taxon>
    </lineage>
</organism>
<dbReference type="OrthoDB" id="5900542at2"/>
<feature type="domain" description="N-acetyltransferase" evidence="1">
    <location>
        <begin position="1"/>
        <end position="149"/>
    </location>
</feature>
<protein>
    <submittedName>
        <fullName evidence="2">GNAT family N-acetyltransferase</fullName>
    </submittedName>
</protein>
<accession>A0A511QU37</accession>
<gene>
    <name evidence="2" type="ORF">VSU01S_27920</name>
</gene>
<dbReference type="SUPFAM" id="SSF55729">
    <property type="entry name" value="Acyl-CoA N-acyltransferases (Nat)"/>
    <property type="match status" value="1"/>
</dbReference>
<dbReference type="Proteomes" id="UP000321113">
    <property type="component" value="Unassembled WGS sequence"/>
</dbReference>
<reference evidence="2 3" key="1">
    <citation type="submission" date="2019-07" db="EMBL/GenBank/DDBJ databases">
        <title>Whole genome shotgun sequence of Vibrio superstes NBRC 103154.</title>
        <authorList>
            <person name="Hosoyama A."/>
            <person name="Uohara A."/>
            <person name="Ohji S."/>
            <person name="Ichikawa N."/>
        </authorList>
    </citation>
    <scope>NUCLEOTIDE SEQUENCE [LARGE SCALE GENOMIC DNA]</scope>
    <source>
        <strain evidence="2 3">NBRC 103154</strain>
    </source>
</reference>
<dbReference type="CDD" id="cd04301">
    <property type="entry name" value="NAT_SF"/>
    <property type="match status" value="1"/>
</dbReference>
<evidence type="ECO:0000313" key="3">
    <source>
        <dbReference type="Proteomes" id="UP000321113"/>
    </source>
</evidence>
<dbReference type="InterPro" id="IPR016181">
    <property type="entry name" value="Acyl_CoA_acyltransferase"/>
</dbReference>
<evidence type="ECO:0000313" key="2">
    <source>
        <dbReference type="EMBL" id="GEM80547.1"/>
    </source>
</evidence>
<name>A0A511QU37_9VIBR</name>
<dbReference type="RefSeq" id="WP_119010167.1">
    <property type="nucleotide sequence ID" value="NZ_BJXK01000011.1"/>
</dbReference>
<dbReference type="EMBL" id="BJXK01000011">
    <property type="protein sequence ID" value="GEM80547.1"/>
    <property type="molecule type" value="Genomic_DNA"/>
</dbReference>
<dbReference type="Gene3D" id="3.40.630.30">
    <property type="match status" value="1"/>
</dbReference>
<keyword evidence="2" id="KW-0808">Transferase</keyword>
<evidence type="ECO:0000259" key="1">
    <source>
        <dbReference type="PROSITE" id="PS51186"/>
    </source>
</evidence>
<keyword evidence="3" id="KW-1185">Reference proteome</keyword>
<dbReference type="PROSITE" id="PS51186">
    <property type="entry name" value="GNAT"/>
    <property type="match status" value="1"/>
</dbReference>
<proteinExistence type="predicted"/>
<dbReference type="InterPro" id="IPR000182">
    <property type="entry name" value="GNAT_dom"/>
</dbReference>